<evidence type="ECO:0000256" key="1">
    <source>
        <dbReference type="SAM" id="MobiDB-lite"/>
    </source>
</evidence>
<dbReference type="RefSeq" id="XP_026619251.1">
    <property type="nucleotide sequence ID" value="XM_026772716.1"/>
</dbReference>
<gene>
    <name evidence="2" type="ORF">BDQ94DRAFT_176536</name>
</gene>
<dbReference type="AlphaFoldDB" id="A0A3F3PH70"/>
<protein>
    <submittedName>
        <fullName evidence="2">Uncharacterized protein</fullName>
    </submittedName>
</protein>
<evidence type="ECO:0000313" key="3">
    <source>
        <dbReference type="Proteomes" id="UP000253729"/>
    </source>
</evidence>
<keyword evidence="3" id="KW-1185">Reference proteome</keyword>
<dbReference type="EMBL" id="KZ852206">
    <property type="protein sequence ID" value="RDH26229.1"/>
    <property type="molecule type" value="Genomic_DNA"/>
</dbReference>
<feature type="region of interest" description="Disordered" evidence="1">
    <location>
        <begin position="47"/>
        <end position="128"/>
    </location>
</feature>
<name>A0A3F3PH70_9EURO</name>
<organism evidence="2 3">
    <name type="scientific">Aspergillus welwitschiae</name>
    <dbReference type="NCBI Taxonomy" id="1341132"/>
    <lineage>
        <taxon>Eukaryota</taxon>
        <taxon>Fungi</taxon>
        <taxon>Dikarya</taxon>
        <taxon>Ascomycota</taxon>
        <taxon>Pezizomycotina</taxon>
        <taxon>Eurotiomycetes</taxon>
        <taxon>Eurotiomycetidae</taxon>
        <taxon>Eurotiales</taxon>
        <taxon>Aspergillaceae</taxon>
        <taxon>Aspergillus</taxon>
        <taxon>Aspergillus subgen. Circumdati</taxon>
    </lineage>
</organism>
<reference evidence="2 3" key="1">
    <citation type="submission" date="2018-07" db="EMBL/GenBank/DDBJ databases">
        <title>The genomes of Aspergillus section Nigri reveals drivers in fungal speciation.</title>
        <authorList>
            <consortium name="DOE Joint Genome Institute"/>
            <person name="Vesth T.C."/>
            <person name="Nybo J."/>
            <person name="Theobald S."/>
            <person name="Brandl J."/>
            <person name="Frisvad J.C."/>
            <person name="Nielsen K.F."/>
            <person name="Lyhne E.K."/>
            <person name="Kogle M.E."/>
            <person name="Kuo A."/>
            <person name="Riley R."/>
            <person name="Clum A."/>
            <person name="Nolan M."/>
            <person name="Lipzen A."/>
            <person name="Salamov A."/>
            <person name="Henrissat B."/>
            <person name="Wiebenga A."/>
            <person name="De vries R.P."/>
            <person name="Grigoriev I.V."/>
            <person name="Mortensen U.H."/>
            <person name="Andersen M.R."/>
            <person name="Baker S.E."/>
        </authorList>
    </citation>
    <scope>NUCLEOTIDE SEQUENCE [LARGE SCALE GENOMIC DNA]</scope>
    <source>
        <strain evidence="2 3">CBS 139.54b</strain>
    </source>
</reference>
<feature type="compositionally biased region" description="Basic and acidic residues" evidence="1">
    <location>
        <begin position="115"/>
        <end position="128"/>
    </location>
</feature>
<sequence>MPRTHSTLDLADHVSCVSNALPKPAGKSALSPEACWNGDWTLLGERRSPRRRRSRRQRYQRMKHCRRQEELQNKAMAALASPSQASRPLKVANEGGSSCGEQTGASQSPSQSERPPTKDEIVSHDGRATDLRASLPADSARDEGVPNPPAASSFCPPFASASPYGPWGHGLLHGPYSADNRYYGPTVYSGYGCHIPSMPATLTTQSAPPAALSSDRLSAMVHSAKASGTEAADVPSHAGLQPLPGPATFAPTVPFFLTM</sequence>
<accession>A0A3F3PH70</accession>
<dbReference type="Proteomes" id="UP000253729">
    <property type="component" value="Unassembled WGS sequence"/>
</dbReference>
<feature type="compositionally biased region" description="Polar residues" evidence="1">
    <location>
        <begin position="95"/>
        <end position="114"/>
    </location>
</feature>
<dbReference type="GeneID" id="38141072"/>
<feature type="compositionally biased region" description="Basic residues" evidence="1">
    <location>
        <begin position="48"/>
        <end position="66"/>
    </location>
</feature>
<evidence type="ECO:0000313" key="2">
    <source>
        <dbReference type="EMBL" id="RDH26229.1"/>
    </source>
</evidence>
<proteinExistence type="predicted"/>